<evidence type="ECO:0000256" key="2">
    <source>
        <dbReference type="ARBA" id="ARBA00023002"/>
    </source>
</evidence>
<dbReference type="PRINTS" id="PR00080">
    <property type="entry name" value="SDRFAMILY"/>
</dbReference>
<reference evidence="4 5" key="1">
    <citation type="journal article" date="2021" name="ISME Commun">
        <title>Automated analysis of genomic sequences facilitates high-throughput and comprehensive description of bacteria.</title>
        <authorList>
            <person name="Hitch T.C.A."/>
        </authorList>
    </citation>
    <scope>NUCLEOTIDE SEQUENCE [LARGE SCALE GENOMIC DNA]</scope>
    <source>
        <strain evidence="4 5">Sanger_18</strain>
    </source>
</reference>
<gene>
    <name evidence="4" type="ORF">OCV77_08590</name>
</gene>
<dbReference type="PANTHER" id="PTHR43899">
    <property type="entry name" value="RH59310P"/>
    <property type="match status" value="1"/>
</dbReference>
<name>A0ABT2T3P0_9FIRM</name>
<sequence>MRKLQRKKYVVITGASSGIGMEFARRFARKGYPLVLIARREERLRSLAGELRTDCEIIVADLSREEECYRVFYELKEKPVAFLINNAGFGDCGLFEETRLQKDLDMIRVNVKAVHILMKLMLQKMEKEHHGYILNVASSAGLMPGGPYMATYYASKAYVTSLTRAVAEELSEKKSRVYVGCLCPGPVNTEFNERANVKFALPGISAEKCVDYALKQMERRQVVIVPTHLMQTAMTLGRFLPVPVYVKIAAYQQKKKFREERSCESR</sequence>
<dbReference type="SUPFAM" id="SSF51735">
    <property type="entry name" value="NAD(P)-binding Rossmann-fold domains"/>
    <property type="match status" value="1"/>
</dbReference>
<protein>
    <submittedName>
        <fullName evidence="4">SDR family oxidoreductase</fullName>
    </submittedName>
</protein>
<dbReference type="PIRSF" id="PIRSF000126">
    <property type="entry name" value="11-beta-HSD1"/>
    <property type="match status" value="1"/>
</dbReference>
<evidence type="ECO:0000313" key="4">
    <source>
        <dbReference type="EMBL" id="MCU6744552.1"/>
    </source>
</evidence>
<keyword evidence="2" id="KW-0560">Oxidoreductase</keyword>
<organism evidence="4 5">
    <name type="scientific">Suilimivivens aceti</name>
    <dbReference type="NCBI Taxonomy" id="2981774"/>
    <lineage>
        <taxon>Bacteria</taxon>
        <taxon>Bacillati</taxon>
        <taxon>Bacillota</taxon>
        <taxon>Clostridia</taxon>
        <taxon>Lachnospirales</taxon>
        <taxon>Lachnospiraceae</taxon>
        <taxon>Suilimivivens</taxon>
    </lineage>
</organism>
<comment type="caution">
    <text evidence="4">The sequence shown here is derived from an EMBL/GenBank/DDBJ whole genome shotgun (WGS) entry which is preliminary data.</text>
</comment>
<dbReference type="EMBL" id="JAOQKJ010000006">
    <property type="protein sequence ID" value="MCU6744552.1"/>
    <property type="molecule type" value="Genomic_DNA"/>
</dbReference>
<dbReference type="Proteomes" id="UP001652432">
    <property type="component" value="Unassembled WGS sequence"/>
</dbReference>
<dbReference type="InterPro" id="IPR002347">
    <property type="entry name" value="SDR_fam"/>
</dbReference>
<dbReference type="PANTHER" id="PTHR43899:SF13">
    <property type="entry name" value="RH59310P"/>
    <property type="match status" value="1"/>
</dbReference>
<evidence type="ECO:0000256" key="1">
    <source>
        <dbReference type="ARBA" id="ARBA00006484"/>
    </source>
</evidence>
<dbReference type="Pfam" id="PF00106">
    <property type="entry name" value="adh_short"/>
    <property type="match status" value="1"/>
</dbReference>
<proteinExistence type="inferred from homology"/>
<comment type="similarity">
    <text evidence="1 3">Belongs to the short-chain dehydrogenases/reductases (SDR) family.</text>
</comment>
<evidence type="ECO:0000256" key="3">
    <source>
        <dbReference type="RuleBase" id="RU000363"/>
    </source>
</evidence>
<keyword evidence="5" id="KW-1185">Reference proteome</keyword>
<dbReference type="RefSeq" id="WP_262574632.1">
    <property type="nucleotide sequence ID" value="NZ_JAOQKJ010000006.1"/>
</dbReference>
<evidence type="ECO:0000313" key="5">
    <source>
        <dbReference type="Proteomes" id="UP001652432"/>
    </source>
</evidence>
<dbReference type="Gene3D" id="3.40.50.720">
    <property type="entry name" value="NAD(P)-binding Rossmann-like Domain"/>
    <property type="match status" value="1"/>
</dbReference>
<dbReference type="InterPro" id="IPR036291">
    <property type="entry name" value="NAD(P)-bd_dom_sf"/>
</dbReference>
<dbReference type="InterPro" id="IPR051019">
    <property type="entry name" value="VLCFA-Steroid_DH"/>
</dbReference>
<dbReference type="PRINTS" id="PR00081">
    <property type="entry name" value="GDHRDH"/>
</dbReference>
<accession>A0ABT2T3P0</accession>
<dbReference type="CDD" id="cd05233">
    <property type="entry name" value="SDR_c"/>
    <property type="match status" value="1"/>
</dbReference>